<evidence type="ECO:0000313" key="2">
    <source>
        <dbReference type="Proteomes" id="UP001168528"/>
    </source>
</evidence>
<organism evidence="1 2">
    <name type="scientific">Rhodocytophaga aerolata</name>
    <dbReference type="NCBI Taxonomy" id="455078"/>
    <lineage>
        <taxon>Bacteria</taxon>
        <taxon>Pseudomonadati</taxon>
        <taxon>Bacteroidota</taxon>
        <taxon>Cytophagia</taxon>
        <taxon>Cytophagales</taxon>
        <taxon>Rhodocytophagaceae</taxon>
        <taxon>Rhodocytophaga</taxon>
    </lineage>
</organism>
<keyword evidence="2" id="KW-1185">Reference proteome</keyword>
<proteinExistence type="predicted"/>
<evidence type="ECO:0000313" key="1">
    <source>
        <dbReference type="EMBL" id="MDO1450958.1"/>
    </source>
</evidence>
<comment type="caution">
    <text evidence="1">The sequence shown here is derived from an EMBL/GenBank/DDBJ whole genome shotgun (WGS) entry which is preliminary data.</text>
</comment>
<dbReference type="Proteomes" id="UP001168528">
    <property type="component" value="Unassembled WGS sequence"/>
</dbReference>
<name>A0ABT8RIF7_9BACT</name>
<dbReference type="EMBL" id="JAUKPO010000039">
    <property type="protein sequence ID" value="MDO1450958.1"/>
    <property type="molecule type" value="Genomic_DNA"/>
</dbReference>
<sequence>MKKDKSQVDRIVFDGPQRITDTKEYAQQVKKIRDEINLKYCELLKNEKNPFKRMYFQIKQKREIKRAIRQLTSLDKLYLHS</sequence>
<gene>
    <name evidence="1" type="ORF">Q0590_32085</name>
</gene>
<reference evidence="1" key="1">
    <citation type="submission" date="2023-07" db="EMBL/GenBank/DDBJ databases">
        <title>The genome sequence of Rhodocytophaga aerolata KACC 12507.</title>
        <authorList>
            <person name="Zhang X."/>
        </authorList>
    </citation>
    <scope>NUCLEOTIDE SEQUENCE</scope>
    <source>
        <strain evidence="1">KACC 12507</strain>
    </source>
</reference>
<protein>
    <submittedName>
        <fullName evidence="1">Uncharacterized protein</fullName>
    </submittedName>
</protein>
<dbReference type="RefSeq" id="WP_302041758.1">
    <property type="nucleotide sequence ID" value="NZ_JAUKPO010000039.1"/>
</dbReference>
<accession>A0ABT8RIF7</accession>